<evidence type="ECO:0000313" key="2">
    <source>
        <dbReference type="EMBL" id="TMU50994.1"/>
    </source>
</evidence>
<organism evidence="2 3">
    <name type="scientific">Flagellimonas algicola</name>
    <dbReference type="NCBI Taxonomy" id="2583815"/>
    <lineage>
        <taxon>Bacteria</taxon>
        <taxon>Pseudomonadati</taxon>
        <taxon>Bacteroidota</taxon>
        <taxon>Flavobacteriia</taxon>
        <taxon>Flavobacteriales</taxon>
        <taxon>Flavobacteriaceae</taxon>
        <taxon>Flagellimonas</taxon>
    </lineage>
</organism>
<dbReference type="Proteomes" id="UP000751614">
    <property type="component" value="Unassembled WGS sequence"/>
</dbReference>
<dbReference type="RefSeq" id="WP_138838690.1">
    <property type="nucleotide sequence ID" value="NZ_VCNI01000003.1"/>
</dbReference>
<protein>
    <submittedName>
        <fullName evidence="2">DUF4375 domain-containing protein</fullName>
    </submittedName>
</protein>
<evidence type="ECO:0000313" key="3">
    <source>
        <dbReference type="Proteomes" id="UP000751614"/>
    </source>
</evidence>
<dbReference type="Pfam" id="PF14300">
    <property type="entry name" value="DMP19"/>
    <property type="match status" value="1"/>
</dbReference>
<evidence type="ECO:0000259" key="1">
    <source>
        <dbReference type="Pfam" id="PF14300"/>
    </source>
</evidence>
<accession>A0ABY2WIK1</accession>
<sequence length="149" mass="17192">MIQKVKYTLTYLQNSTDENLVSLIYDKSAELELGTFGESMEIADPAMAEFMAMWILEGDVQNGGFDQFFSNNGLLYGQTALAGFERIGASDFANVTQKAIEIFKNQDKEFDNKRNPDFNDLDDEFYDLDDLDKLQIKYIRDNYEKFIVK</sequence>
<comment type="caution">
    <text evidence="2">The sequence shown here is derived from an EMBL/GenBank/DDBJ whole genome shotgun (WGS) entry which is preliminary data.</text>
</comment>
<dbReference type="EMBL" id="VCNI01000003">
    <property type="protein sequence ID" value="TMU50994.1"/>
    <property type="molecule type" value="Genomic_DNA"/>
</dbReference>
<dbReference type="InterPro" id="IPR025402">
    <property type="entry name" value="DMP19_C"/>
</dbReference>
<name>A0ABY2WIK1_9FLAO</name>
<feature type="domain" description="DNA mimic protein DMP19 C-terminal" evidence="1">
    <location>
        <begin position="48"/>
        <end position="142"/>
    </location>
</feature>
<keyword evidence="3" id="KW-1185">Reference proteome</keyword>
<dbReference type="Gene3D" id="1.20.1420.60">
    <property type="match status" value="1"/>
</dbReference>
<proteinExistence type="predicted"/>
<reference evidence="2 3" key="1">
    <citation type="submission" date="2019-05" db="EMBL/GenBank/DDBJ databases">
        <title>Flagellimonas sp. AsT0115, sp. nov., isolated from a marine red algae, Asparagopsis taxiformis.</title>
        <authorList>
            <person name="Kim J."/>
            <person name="Jeong S.E."/>
            <person name="Jeon C.O."/>
        </authorList>
    </citation>
    <scope>NUCLEOTIDE SEQUENCE [LARGE SCALE GENOMIC DNA]</scope>
    <source>
        <strain evidence="2 3">AsT0115</strain>
    </source>
</reference>
<gene>
    <name evidence="2" type="ORF">FGG15_17375</name>
</gene>